<keyword evidence="2" id="KW-0328">Glycosyltransferase</keyword>
<evidence type="ECO:0000256" key="4">
    <source>
        <dbReference type="SAM" id="Phobius"/>
    </source>
</evidence>
<evidence type="ECO:0008006" key="6">
    <source>
        <dbReference type="Google" id="ProtNLM"/>
    </source>
</evidence>
<organism evidence="5">
    <name type="scientific">Attheya septentrionalis</name>
    <dbReference type="NCBI Taxonomy" id="420275"/>
    <lineage>
        <taxon>Eukaryota</taxon>
        <taxon>Sar</taxon>
        <taxon>Stramenopiles</taxon>
        <taxon>Ochrophyta</taxon>
        <taxon>Bacillariophyta</taxon>
        <taxon>Coscinodiscophyceae</taxon>
        <taxon>Chaetocerotophycidae</taxon>
        <taxon>Chaetocerotales</taxon>
        <taxon>Attheyaceae</taxon>
        <taxon>Attheya</taxon>
    </lineage>
</organism>
<evidence type="ECO:0000256" key="3">
    <source>
        <dbReference type="ARBA" id="ARBA00022679"/>
    </source>
</evidence>
<dbReference type="GO" id="GO:0006487">
    <property type="term" value="P:protein N-linked glycosylation"/>
    <property type="evidence" value="ECO:0007669"/>
    <property type="project" value="TreeGrafter"/>
</dbReference>
<reference evidence="5" key="1">
    <citation type="submission" date="2021-01" db="EMBL/GenBank/DDBJ databases">
        <authorList>
            <person name="Corre E."/>
            <person name="Pelletier E."/>
            <person name="Niang G."/>
            <person name="Scheremetjew M."/>
            <person name="Finn R."/>
            <person name="Kale V."/>
            <person name="Holt S."/>
            <person name="Cochrane G."/>
            <person name="Meng A."/>
            <person name="Brown T."/>
            <person name="Cohen L."/>
        </authorList>
    </citation>
    <scope>NUCLEOTIDE SEQUENCE</scope>
    <source>
        <strain evidence="5">CCMP2084</strain>
    </source>
</reference>
<evidence type="ECO:0000256" key="1">
    <source>
        <dbReference type="ARBA" id="ARBA00005664"/>
    </source>
</evidence>
<dbReference type="AlphaFoldDB" id="A0A7S2U6U6"/>
<keyword evidence="4" id="KW-0472">Membrane</keyword>
<dbReference type="EMBL" id="HBHQ01003293">
    <property type="protein sequence ID" value="CAD9810333.1"/>
    <property type="molecule type" value="Transcribed_RNA"/>
</dbReference>
<dbReference type="Gene3D" id="3.90.550.10">
    <property type="entry name" value="Spore Coat Polysaccharide Biosynthesis Protein SpsA, Chain A"/>
    <property type="match status" value="1"/>
</dbReference>
<keyword evidence="4" id="KW-0812">Transmembrane</keyword>
<dbReference type="PANTHER" id="PTHR31306:SF4">
    <property type="entry name" value="ALPHA-1,2-GALACTOSYLTRANSFERASE"/>
    <property type="match status" value="1"/>
</dbReference>
<keyword evidence="4" id="KW-1133">Transmembrane helix</keyword>
<feature type="transmembrane region" description="Helical" evidence="4">
    <location>
        <begin position="20"/>
        <end position="41"/>
    </location>
</feature>
<accession>A0A7S2U6U6</accession>
<dbReference type="GO" id="GO:0016757">
    <property type="term" value="F:glycosyltransferase activity"/>
    <property type="evidence" value="ECO:0007669"/>
    <property type="project" value="UniProtKB-KW"/>
</dbReference>
<dbReference type="InterPro" id="IPR008630">
    <property type="entry name" value="Glyco_trans_34"/>
</dbReference>
<sequence>MIPRGPNSPPLVVASKAMRWRAPLILFGGAILAASLLTLYFQFEIIMHAAPNTELFMDHRHQEQNEKNAKKKRGGSKLPRIAIISSHIPSSQAKDSSRIQLLDHLVNKVCYAHLWNYDFIFNMTPGFNNEDIDKAPWLEFGTWHRVPHISSRIGDYDWILYADIDYVFTDMSRPLESFLKEFELYGKDPSVFLPLDQRPSKFMFSAFAVMLKNSVFGSAVLENWMDFGRGLCPNGNFPREELNGKLKYDWKHSDQPGIWYSLVKTHMDFFQAQKDGTVTHWCNEATGFVNSTWGFAPEINSYFKKINAKTGSDGKSLRDVPDAQPIIWSTSNMERGTPYNGLGYQMKFGKRPNDTEALMAFALHKAKEMPDFFHMELDICKRIHGCYANYTNDGILQIGCNGIQYPVATG</sequence>
<gene>
    <name evidence="5" type="ORF">ASEP1449_LOCUS2156</name>
</gene>
<dbReference type="InterPro" id="IPR029044">
    <property type="entry name" value="Nucleotide-diphossugar_trans"/>
</dbReference>
<keyword evidence="3" id="KW-0808">Transferase</keyword>
<comment type="similarity">
    <text evidence="1">Belongs to the glycosyltransferase 34 family.</text>
</comment>
<evidence type="ECO:0000256" key="2">
    <source>
        <dbReference type="ARBA" id="ARBA00022676"/>
    </source>
</evidence>
<name>A0A7S2U6U6_9STRA</name>
<protein>
    <recommendedName>
        <fullName evidence="6">Nucleotide-diphospho-sugar transferase domain-containing protein</fullName>
    </recommendedName>
</protein>
<dbReference type="GO" id="GO:0000139">
    <property type="term" value="C:Golgi membrane"/>
    <property type="evidence" value="ECO:0007669"/>
    <property type="project" value="TreeGrafter"/>
</dbReference>
<evidence type="ECO:0000313" key="5">
    <source>
        <dbReference type="EMBL" id="CAD9810333.1"/>
    </source>
</evidence>
<proteinExistence type="inferred from homology"/>
<dbReference type="PANTHER" id="PTHR31306">
    <property type="entry name" value="ALPHA-1,6-MANNOSYLTRANSFERASE MNN11-RELATED"/>
    <property type="match status" value="1"/>
</dbReference>